<dbReference type="Pfam" id="PF00656">
    <property type="entry name" value="Peptidase_C14"/>
    <property type="match status" value="1"/>
</dbReference>
<dbReference type="AlphaFoldDB" id="A0A1U8AX17"/>
<dbReference type="KEGG" id="nnu:104604750"/>
<dbReference type="InterPro" id="IPR005735">
    <property type="entry name" value="Znf_LSD1"/>
</dbReference>
<gene>
    <name evidence="5" type="primary">LOC104604750</name>
</gene>
<dbReference type="InParanoid" id="A0A1U8AX17"/>
<dbReference type="PANTHER" id="PTHR48104:SF17">
    <property type="entry name" value="METACASPASE-3"/>
    <property type="match status" value="1"/>
</dbReference>
<dbReference type="InterPro" id="IPR050452">
    <property type="entry name" value="Metacaspase"/>
</dbReference>
<name>A0A1U8AX17_NELNU</name>
<dbReference type="InterPro" id="IPR011600">
    <property type="entry name" value="Pept_C14_caspase"/>
</dbReference>
<comment type="similarity">
    <text evidence="1">Belongs to the peptidase C14B family.</text>
</comment>
<sequence length="384" mass="42609">MACRRERCSGCGMELAVPLGVLNIRCAVCRTVTRVRPSNSLSQSQDPVRQAANWVRGFLSNINSIAAAAASFNSYSGPSVPSFSYYPHPSRPLTHLPVHGRKRALLCGVSYRYRRYELKGTINDVNCMRYFLTEKLGFPNDSILVLTEDENDPLRIPTKQNIRMALQWLIQGCRSEDSLVFHYSGHGSQQPNLNGEEVDGYDETLCPLDYETEGMILDDEINVTIVRPLPKGATLHAIVDACHSGTVLDLPFVCRMNREGQYIWENQTPPSGTYKGTAGGLALCFSACDDHQTSADTSALAGNTMTGALTYCFIHAVESEPGLSYGRLLNLMRCLIRESRTTGFSLTNGPIASLIRKVFRAGLRQEPQLSSSEKFDIYMKQFIL</sequence>
<protein>
    <submittedName>
        <fullName evidence="5">Metacaspase-1-like</fullName>
    </submittedName>
</protein>
<evidence type="ECO:0000256" key="1">
    <source>
        <dbReference type="ARBA" id="ARBA00009005"/>
    </source>
</evidence>
<dbReference type="OrthoDB" id="3223806at2759"/>
<dbReference type="STRING" id="4432.A0A1U8AX17"/>
<dbReference type="GO" id="GO:0005737">
    <property type="term" value="C:cytoplasm"/>
    <property type="evidence" value="ECO:0000318"/>
    <property type="project" value="GO_Central"/>
</dbReference>
<dbReference type="Pfam" id="PF06943">
    <property type="entry name" value="zf-LSD1"/>
    <property type="match status" value="1"/>
</dbReference>
<dbReference type="Proteomes" id="UP000189703">
    <property type="component" value="Unplaced"/>
</dbReference>
<proteinExistence type="inferred from homology"/>
<dbReference type="PANTHER" id="PTHR48104">
    <property type="entry name" value="METACASPASE-4"/>
    <property type="match status" value="1"/>
</dbReference>
<dbReference type="GO" id="GO:0006508">
    <property type="term" value="P:proteolysis"/>
    <property type="evidence" value="ECO:0000318"/>
    <property type="project" value="GO_Central"/>
</dbReference>
<dbReference type="GO" id="GO:0004197">
    <property type="term" value="F:cysteine-type endopeptidase activity"/>
    <property type="evidence" value="ECO:0000318"/>
    <property type="project" value="GO_Central"/>
</dbReference>
<dbReference type="Gene3D" id="3.40.50.12660">
    <property type="match status" value="1"/>
</dbReference>
<feature type="domain" description="Zinc finger LSD1-type" evidence="3">
    <location>
        <begin position="8"/>
        <end position="32"/>
    </location>
</feature>
<feature type="domain" description="Peptidase C14 caspase" evidence="2">
    <location>
        <begin position="101"/>
        <end position="372"/>
    </location>
</feature>
<keyword evidence="4" id="KW-1185">Reference proteome</keyword>
<accession>A0A1U8AX17</accession>
<organism evidence="4 5">
    <name type="scientific">Nelumbo nucifera</name>
    <name type="common">Sacred lotus</name>
    <dbReference type="NCBI Taxonomy" id="4432"/>
    <lineage>
        <taxon>Eukaryota</taxon>
        <taxon>Viridiplantae</taxon>
        <taxon>Streptophyta</taxon>
        <taxon>Embryophyta</taxon>
        <taxon>Tracheophyta</taxon>
        <taxon>Spermatophyta</taxon>
        <taxon>Magnoliopsida</taxon>
        <taxon>Proteales</taxon>
        <taxon>Nelumbonaceae</taxon>
        <taxon>Nelumbo</taxon>
    </lineage>
</organism>
<reference evidence="5" key="1">
    <citation type="submission" date="2025-08" db="UniProtKB">
        <authorList>
            <consortium name="RefSeq"/>
        </authorList>
    </citation>
    <scope>IDENTIFICATION</scope>
</reference>
<dbReference type="NCBIfam" id="TIGR01053">
    <property type="entry name" value="LSD1"/>
    <property type="match status" value="1"/>
</dbReference>
<dbReference type="eggNOG" id="KOG1546">
    <property type="taxonomic scope" value="Eukaryota"/>
</dbReference>
<dbReference type="GeneID" id="104604750"/>
<dbReference type="RefSeq" id="XP_010267563.1">
    <property type="nucleotide sequence ID" value="XM_010269261.1"/>
</dbReference>
<evidence type="ECO:0000313" key="4">
    <source>
        <dbReference type="Proteomes" id="UP000189703"/>
    </source>
</evidence>
<evidence type="ECO:0000259" key="2">
    <source>
        <dbReference type="Pfam" id="PF00656"/>
    </source>
</evidence>
<evidence type="ECO:0000259" key="3">
    <source>
        <dbReference type="Pfam" id="PF06943"/>
    </source>
</evidence>
<evidence type="ECO:0000313" key="5">
    <source>
        <dbReference type="RefSeq" id="XP_010267563.1"/>
    </source>
</evidence>
<dbReference type="OMA" id="IRMALQW"/>
<dbReference type="SUPFAM" id="SSF52129">
    <property type="entry name" value="Caspase-like"/>
    <property type="match status" value="1"/>
</dbReference>
<dbReference type="InterPro" id="IPR029030">
    <property type="entry name" value="Caspase-like_dom_sf"/>
</dbReference>